<comment type="caution">
    <text evidence="1">The sequence shown here is derived from an EMBL/GenBank/DDBJ whole genome shotgun (WGS) entry which is preliminary data.</text>
</comment>
<evidence type="ECO:0000313" key="2">
    <source>
        <dbReference type="Proteomes" id="UP000018159"/>
    </source>
</evidence>
<evidence type="ECO:0000313" key="1">
    <source>
        <dbReference type="EMBL" id="CDI06434.1"/>
    </source>
</evidence>
<keyword evidence="2" id="KW-1185">Reference proteome</keyword>
<dbReference type="STRING" id="1407055.NITUZ_40600"/>
<accession>V6AV43</accession>
<sequence length="205" mass="24090">MCVDKTNQIDLSKLDKSVRVFRFADSLFKVLNEENASFIMKNVTEQKHYHFYQKDGKPYLLLTLEKTPDNKKVHIEIDIKKMLEVIGTMLYAVFKNLERIETTDARFTGKKVALASYPTMFVDEVKRKAAYFTQEYIETETVFEEIETYETAFGAILNENGEETDMIFIRNGEIYRLDLREIAEITQKYEKEFPPSSQETELTKK</sequence>
<organism evidence="1 2">
    <name type="scientific">Candidatus Nitrosotenuis uzonensis</name>
    <dbReference type="NCBI Taxonomy" id="1407055"/>
    <lineage>
        <taxon>Archaea</taxon>
        <taxon>Nitrososphaerota</taxon>
        <taxon>Candidatus Nitrosotenuis</taxon>
    </lineage>
</organism>
<proteinExistence type="predicted"/>
<dbReference type="AlphaFoldDB" id="V6AV43"/>
<dbReference type="Proteomes" id="UP000018159">
    <property type="component" value="Unassembled WGS sequence"/>
</dbReference>
<dbReference type="EMBL" id="CBTY010000009">
    <property type="protein sequence ID" value="CDI06434.1"/>
    <property type="molecule type" value="Genomic_DNA"/>
</dbReference>
<gene>
    <name evidence="1" type="ORF">NITUZ_40600</name>
</gene>
<reference evidence="1 2" key="1">
    <citation type="journal article" date="2013" name="PLoS ONE">
        <title>Enrichment and Genome Sequence of the Group I.1a Ammonia-Oxidizing Archaeon ?Ca. Nitrosotenuis uzonensis? Representing a Clade Globally.</title>
        <authorList>
            <person name="Lebedeva E.V."/>
            <person name="Hatzenpichler R."/>
            <person name="Pelletier E."/>
            <person name="Schuster N."/>
            <person name="Hauzmayer S."/>
            <person name="Bulaev A."/>
            <person name="Grigor'eva N.V."/>
            <person name="Galushko A."/>
            <person name="Schmid M."/>
            <person name="Palatinszky M."/>
            <person name="Le Paslier D."/>
            <person name="Daims H."/>
            <person name="Wagner M."/>
        </authorList>
    </citation>
    <scope>NUCLEOTIDE SEQUENCE [LARGE SCALE GENOMIC DNA]</scope>
    <source>
        <strain evidence="1 2">N4</strain>
    </source>
</reference>
<name>V6AV43_9ARCH</name>
<protein>
    <submittedName>
        <fullName evidence="1">Uncharacterized protein</fullName>
    </submittedName>
</protein>